<organism evidence="1 2">
    <name type="scientific">Bradyrhizobium nitroreducens</name>
    <dbReference type="NCBI Taxonomy" id="709803"/>
    <lineage>
        <taxon>Bacteria</taxon>
        <taxon>Pseudomonadati</taxon>
        <taxon>Pseudomonadota</taxon>
        <taxon>Alphaproteobacteria</taxon>
        <taxon>Hyphomicrobiales</taxon>
        <taxon>Nitrobacteraceae</taxon>
        <taxon>Bradyrhizobium</taxon>
    </lineage>
</organism>
<dbReference type="Proteomes" id="UP000228930">
    <property type="component" value="Unassembled WGS sequence"/>
</dbReference>
<proteinExistence type="predicted"/>
<evidence type="ECO:0000313" key="2">
    <source>
        <dbReference type="Proteomes" id="UP000228930"/>
    </source>
</evidence>
<dbReference type="EMBL" id="LFJC01000003">
    <property type="protein sequence ID" value="PIT00320.1"/>
    <property type="molecule type" value="Genomic_DNA"/>
</dbReference>
<dbReference type="AlphaFoldDB" id="A0A2M6U6T2"/>
<accession>A0A2M6U6T2</accession>
<protein>
    <submittedName>
        <fullName evidence="1">Uncharacterized protein</fullName>
    </submittedName>
</protein>
<keyword evidence="2" id="KW-1185">Reference proteome</keyword>
<sequence>MQSYSQRVRDSILPLSVGDTLPKAFEEWYFTGSTEDHEEPSETCELCGQDGLRYHFEISNRFTGRALQVGSHCILQFDVAVYDGSRRLTAKEAKKQLDRLTEQMRLDSCIKSLEALARAEHSNILDNALAYYRKNKKLTPKQAFVVFWRLRRNRIDHSPSFFNVTLRKKQHVTDLREMASDKVHFFWRALTSAQRKQAMRLGHQPPKE</sequence>
<evidence type="ECO:0000313" key="1">
    <source>
        <dbReference type="EMBL" id="PIT00320.1"/>
    </source>
</evidence>
<dbReference type="RefSeq" id="WP_100175528.1">
    <property type="nucleotide sequence ID" value="NZ_LFJC01000003.1"/>
</dbReference>
<name>A0A2M6U6T2_9BRAD</name>
<reference evidence="1 2" key="1">
    <citation type="submission" date="2015-06" db="EMBL/GenBank/DDBJ databases">
        <title>Comparative genome analysis of nirS-carrying Bradyrhizobium sp. strains.</title>
        <authorList>
            <person name="Ishii S."/>
            <person name="Jang J."/>
            <person name="Nishizawa T."/>
            <person name="Senoo K."/>
        </authorList>
    </citation>
    <scope>NUCLEOTIDE SEQUENCE [LARGE SCALE GENOMIC DNA]</scope>
    <source>
        <strain evidence="1 2">TSA1</strain>
    </source>
</reference>
<gene>
    <name evidence="1" type="ORF">TSA1_05730</name>
</gene>
<comment type="caution">
    <text evidence="1">The sequence shown here is derived from an EMBL/GenBank/DDBJ whole genome shotgun (WGS) entry which is preliminary data.</text>
</comment>